<proteinExistence type="predicted"/>
<dbReference type="PANTHER" id="PTHR33116">
    <property type="entry name" value="REVERSE TRANSCRIPTASE ZINC-BINDING DOMAIN-CONTAINING PROTEIN-RELATED-RELATED"/>
    <property type="match status" value="1"/>
</dbReference>
<dbReference type="PANTHER" id="PTHR33116:SF86">
    <property type="entry name" value="REVERSE TRANSCRIPTASE DOMAIN-CONTAINING PROTEIN"/>
    <property type="match status" value="1"/>
</dbReference>
<evidence type="ECO:0000259" key="1">
    <source>
        <dbReference type="PROSITE" id="PS50878"/>
    </source>
</evidence>
<comment type="caution">
    <text evidence="2">The sequence shown here is derived from an EMBL/GenBank/DDBJ whole genome shotgun (WGS) entry which is preliminary data.</text>
</comment>
<name>A0A8T3C1D8_DENNO</name>
<protein>
    <recommendedName>
        <fullName evidence="1">Reverse transcriptase domain-containing protein</fullName>
    </recommendedName>
</protein>
<dbReference type="InterPro" id="IPR000477">
    <property type="entry name" value="RT_dom"/>
</dbReference>
<keyword evidence="3" id="KW-1185">Reference proteome</keyword>
<reference evidence="2" key="1">
    <citation type="journal article" date="2022" name="Front. Genet.">
        <title>Chromosome-Scale Assembly of the Dendrobium nobile Genome Provides Insights Into the Molecular Mechanism of the Biosynthesis of the Medicinal Active Ingredient of Dendrobium.</title>
        <authorList>
            <person name="Xu Q."/>
            <person name="Niu S.-C."/>
            <person name="Li K.-L."/>
            <person name="Zheng P.-J."/>
            <person name="Zhang X.-J."/>
            <person name="Jia Y."/>
            <person name="Liu Y."/>
            <person name="Niu Y.-X."/>
            <person name="Yu L.-H."/>
            <person name="Chen D.-F."/>
            <person name="Zhang G.-Q."/>
        </authorList>
    </citation>
    <scope>NUCLEOTIDE SEQUENCE</scope>
    <source>
        <tissue evidence="2">Leaf</tissue>
    </source>
</reference>
<evidence type="ECO:0000313" key="3">
    <source>
        <dbReference type="Proteomes" id="UP000829196"/>
    </source>
</evidence>
<sequence length="277" mass="32390">MCWTTPKQMLNNLGFPIKFASLLMECVMEPRFSILINGCNSKCIEGRNGFWQCRPLSPVLFILCSQLLSNAFINRGMNLGIKIFPNAQKISHMLYVNDVLLFLDAKLKNIKKLKKILMDYCNWIGQVINLQKSSMLFGKTIVWMKMKQITNILGFNVVEEMEYLGIKIIIRRLRKSDFQILLDKLLKRLNAWGNRFISLVRRLILVKTIFLTLPLFLSTHSLIPLSILKEFDKLYRNYIWDKHDGSHGIHFVAWDALCKSMEMGDVVFNQRYPEFDL</sequence>
<dbReference type="SMR" id="A0A8T3C1D8"/>
<evidence type="ECO:0000313" key="2">
    <source>
        <dbReference type="EMBL" id="KAI0524494.1"/>
    </source>
</evidence>
<dbReference type="AlphaFoldDB" id="A0A8T3C1D8"/>
<dbReference type="OrthoDB" id="784000at2759"/>
<dbReference type="EMBL" id="JAGYWB010000004">
    <property type="protein sequence ID" value="KAI0524494.1"/>
    <property type="molecule type" value="Genomic_DNA"/>
</dbReference>
<dbReference type="PROSITE" id="PS50878">
    <property type="entry name" value="RT_POL"/>
    <property type="match status" value="1"/>
</dbReference>
<feature type="domain" description="Reverse transcriptase" evidence="1">
    <location>
        <begin position="1"/>
        <end position="157"/>
    </location>
</feature>
<organism evidence="2 3">
    <name type="scientific">Dendrobium nobile</name>
    <name type="common">Orchid</name>
    <dbReference type="NCBI Taxonomy" id="94219"/>
    <lineage>
        <taxon>Eukaryota</taxon>
        <taxon>Viridiplantae</taxon>
        <taxon>Streptophyta</taxon>
        <taxon>Embryophyta</taxon>
        <taxon>Tracheophyta</taxon>
        <taxon>Spermatophyta</taxon>
        <taxon>Magnoliopsida</taxon>
        <taxon>Liliopsida</taxon>
        <taxon>Asparagales</taxon>
        <taxon>Orchidaceae</taxon>
        <taxon>Epidendroideae</taxon>
        <taxon>Malaxideae</taxon>
        <taxon>Dendrobiinae</taxon>
        <taxon>Dendrobium</taxon>
    </lineage>
</organism>
<gene>
    <name evidence="2" type="ORF">KFK09_003865</name>
</gene>
<accession>A0A8T3C1D8</accession>
<dbReference type="Proteomes" id="UP000829196">
    <property type="component" value="Unassembled WGS sequence"/>
</dbReference>